<sequence length="539" mass="60705">MDNGANYQLDDRLLSMAYPVAFSANTLIAAVKEKRSLESIKAYLGSYQDRPDFKESMSNDAWPALYHAAEQNSAELMSVLLQYNIDINAVHERFPTPLLAFVITEGYREAMDTTRVAKLLLACGADPNSIPKDMWIKYLETPREEAEFSGNSVDAASAWCTQEERSKLALSLHLTHRYLLHLANRLPKTNARSIQIAEAYNMSDLLKLPYFLIGQRPAADFVMRSIFSHVALRRDYPFVMAFAGASGLGKTEMARALGDLLSVKTTVIDCAATRDSWALFGPTAGWNRNQDGSILNNFLADNTEERSVVFLDEFDKTREEVRDALLLITENGNYVDRRTNTPVDCTKTIWIIATNYGSALIDNYYAEHIEKLSEDKKDKVNLKPLQSALKQAYKNMFKAPFTGRISLIVPFLPFTPSERSVIVHKFVLAFSTRIRQPIDRTPKAERFFGHCRLTLIEDGKICNALSAQFDDKDTGARELKRAVEKMEDQFVEEHNKRDRVITEDVNDGALQCFVVRRTAGGDDAQGVTVYAVEDEEGGL</sequence>
<evidence type="ECO:0000313" key="5">
    <source>
        <dbReference type="Proteomes" id="UP000481861"/>
    </source>
</evidence>
<dbReference type="PANTHER" id="PTHR11638:SF18">
    <property type="entry name" value="HEAT SHOCK PROTEIN 104"/>
    <property type="match status" value="1"/>
</dbReference>
<name>A0A7C8MQX3_9PLEO</name>
<gene>
    <name evidence="4" type="ORF">BDV95DRAFT_301697</name>
</gene>
<evidence type="ECO:0000256" key="2">
    <source>
        <dbReference type="ARBA" id="ARBA00022840"/>
    </source>
</evidence>
<dbReference type="Gene3D" id="1.25.40.20">
    <property type="entry name" value="Ankyrin repeat-containing domain"/>
    <property type="match status" value="1"/>
</dbReference>
<dbReference type="InterPro" id="IPR001270">
    <property type="entry name" value="ClpA/B"/>
</dbReference>
<dbReference type="PANTHER" id="PTHR11638">
    <property type="entry name" value="ATP-DEPENDENT CLP PROTEASE"/>
    <property type="match status" value="1"/>
</dbReference>
<dbReference type="SUPFAM" id="SSF52540">
    <property type="entry name" value="P-loop containing nucleoside triphosphate hydrolases"/>
    <property type="match status" value="1"/>
</dbReference>
<dbReference type="InterPro" id="IPR003959">
    <property type="entry name" value="ATPase_AAA_core"/>
</dbReference>
<dbReference type="PRINTS" id="PR00300">
    <property type="entry name" value="CLPPROTEASEA"/>
</dbReference>
<dbReference type="GO" id="GO:0016887">
    <property type="term" value="F:ATP hydrolysis activity"/>
    <property type="evidence" value="ECO:0007669"/>
    <property type="project" value="InterPro"/>
</dbReference>
<comment type="caution">
    <text evidence="4">The sequence shown here is derived from an EMBL/GenBank/DDBJ whole genome shotgun (WGS) entry which is preliminary data.</text>
</comment>
<feature type="domain" description="ATPase AAA-type core" evidence="3">
    <location>
        <begin position="240"/>
        <end position="406"/>
    </location>
</feature>
<dbReference type="AlphaFoldDB" id="A0A7C8MQX3"/>
<dbReference type="Pfam" id="PF07724">
    <property type="entry name" value="AAA_2"/>
    <property type="match status" value="1"/>
</dbReference>
<reference evidence="4 5" key="1">
    <citation type="submission" date="2020-01" db="EMBL/GenBank/DDBJ databases">
        <authorList>
            <consortium name="DOE Joint Genome Institute"/>
            <person name="Haridas S."/>
            <person name="Albert R."/>
            <person name="Binder M."/>
            <person name="Bloem J."/>
            <person name="Labutti K."/>
            <person name="Salamov A."/>
            <person name="Andreopoulos B."/>
            <person name="Baker S.E."/>
            <person name="Barry K."/>
            <person name="Bills G."/>
            <person name="Bluhm B.H."/>
            <person name="Cannon C."/>
            <person name="Castanera R."/>
            <person name="Culley D.E."/>
            <person name="Daum C."/>
            <person name="Ezra D."/>
            <person name="Gonzalez J.B."/>
            <person name="Henrissat B."/>
            <person name="Kuo A."/>
            <person name="Liang C."/>
            <person name="Lipzen A."/>
            <person name="Lutzoni F."/>
            <person name="Magnuson J."/>
            <person name="Mondo S."/>
            <person name="Nolan M."/>
            <person name="Ohm R."/>
            <person name="Pangilinan J."/>
            <person name="Park H.-J.H."/>
            <person name="Ramirez L."/>
            <person name="Alfaro M."/>
            <person name="Sun H."/>
            <person name="Tritt A."/>
            <person name="Yoshinaga Y."/>
            <person name="Zwiers L.-H.L."/>
            <person name="Turgeon B.G."/>
            <person name="Goodwin S.B."/>
            <person name="Spatafora J.W."/>
            <person name="Crous P.W."/>
            <person name="Grigoriev I.V."/>
        </authorList>
    </citation>
    <scope>NUCLEOTIDE SEQUENCE [LARGE SCALE GENOMIC DNA]</scope>
    <source>
        <strain evidence="4 5">CBS 611.86</strain>
    </source>
</reference>
<dbReference type="GO" id="GO:0034605">
    <property type="term" value="P:cellular response to heat"/>
    <property type="evidence" value="ECO:0007669"/>
    <property type="project" value="TreeGrafter"/>
</dbReference>
<evidence type="ECO:0000259" key="3">
    <source>
        <dbReference type="Pfam" id="PF07724"/>
    </source>
</evidence>
<accession>A0A7C8MQX3</accession>
<organism evidence="4 5">
    <name type="scientific">Massariosphaeria phaeospora</name>
    <dbReference type="NCBI Taxonomy" id="100035"/>
    <lineage>
        <taxon>Eukaryota</taxon>
        <taxon>Fungi</taxon>
        <taxon>Dikarya</taxon>
        <taxon>Ascomycota</taxon>
        <taxon>Pezizomycotina</taxon>
        <taxon>Dothideomycetes</taxon>
        <taxon>Pleosporomycetidae</taxon>
        <taxon>Pleosporales</taxon>
        <taxon>Pleosporales incertae sedis</taxon>
        <taxon>Massariosphaeria</taxon>
    </lineage>
</organism>
<keyword evidence="5" id="KW-1185">Reference proteome</keyword>
<dbReference type="SUPFAM" id="SSF48403">
    <property type="entry name" value="Ankyrin repeat"/>
    <property type="match status" value="1"/>
</dbReference>
<dbReference type="InterPro" id="IPR002110">
    <property type="entry name" value="Ankyrin_rpt"/>
</dbReference>
<dbReference type="GO" id="GO:0005737">
    <property type="term" value="C:cytoplasm"/>
    <property type="evidence" value="ECO:0007669"/>
    <property type="project" value="TreeGrafter"/>
</dbReference>
<dbReference type="InterPro" id="IPR050130">
    <property type="entry name" value="ClpA_ClpB"/>
</dbReference>
<dbReference type="Gene3D" id="3.40.50.300">
    <property type="entry name" value="P-loop containing nucleotide triphosphate hydrolases"/>
    <property type="match status" value="1"/>
</dbReference>
<dbReference type="InterPro" id="IPR027417">
    <property type="entry name" value="P-loop_NTPase"/>
</dbReference>
<dbReference type="GO" id="GO:0005524">
    <property type="term" value="F:ATP binding"/>
    <property type="evidence" value="ECO:0007669"/>
    <property type="project" value="UniProtKB-KW"/>
</dbReference>
<dbReference type="Proteomes" id="UP000481861">
    <property type="component" value="Unassembled WGS sequence"/>
</dbReference>
<dbReference type="SMART" id="SM00248">
    <property type="entry name" value="ANK"/>
    <property type="match status" value="2"/>
</dbReference>
<dbReference type="OrthoDB" id="47330at2759"/>
<keyword evidence="2" id="KW-0067">ATP-binding</keyword>
<protein>
    <submittedName>
        <fullName evidence="4">P-loop containing nucleoside triphosphate hydrolase protein</fullName>
    </submittedName>
</protein>
<dbReference type="EMBL" id="JAADJZ010000005">
    <property type="protein sequence ID" value="KAF2874884.1"/>
    <property type="molecule type" value="Genomic_DNA"/>
</dbReference>
<evidence type="ECO:0000313" key="4">
    <source>
        <dbReference type="EMBL" id="KAF2874884.1"/>
    </source>
</evidence>
<proteinExistence type="predicted"/>
<evidence type="ECO:0000256" key="1">
    <source>
        <dbReference type="ARBA" id="ARBA00022741"/>
    </source>
</evidence>
<dbReference type="InterPro" id="IPR036770">
    <property type="entry name" value="Ankyrin_rpt-contain_sf"/>
</dbReference>
<keyword evidence="1" id="KW-0547">Nucleotide-binding</keyword>
<keyword evidence="4" id="KW-0378">Hydrolase</keyword>